<dbReference type="EMBL" id="PIPQ01000001">
    <property type="protein sequence ID" value="RUO43874.1"/>
    <property type="molecule type" value="Genomic_DNA"/>
</dbReference>
<protein>
    <submittedName>
        <fullName evidence="1">Uncharacterized protein</fullName>
    </submittedName>
</protein>
<dbReference type="GO" id="GO:0008237">
    <property type="term" value="F:metallopeptidase activity"/>
    <property type="evidence" value="ECO:0007669"/>
    <property type="project" value="InterPro"/>
</dbReference>
<dbReference type="InterPro" id="IPR024079">
    <property type="entry name" value="MetalloPept_cat_dom_sf"/>
</dbReference>
<evidence type="ECO:0000313" key="1">
    <source>
        <dbReference type="EMBL" id="RUO43874.1"/>
    </source>
</evidence>
<keyword evidence="2" id="KW-1185">Reference proteome</keyword>
<sequence length="366" mass="42267">MFSLALNYQQHQHISTARHWLQQALYAGHPQALNYLISWFPQHEKQWLRQAAAYGHPDGLVFHWLENSTPPEQVSLSPLQLRQLSPLGRSLLAHYSFQYDAPAHLPHWRALAPSQPRWRERIQGDEVLRRTQQPCHFNLRLYTQSKQPQQLLSWLAKLDTFFASRGYRLCASKQVLDPSVNCSPQTSRAYCQLTMKRTQPVSVVVTEQGDANTRNGVVYINQHTHWRVLLHELGHALGLADEYPMSQDLAQSFCAGQYNFYARNIMVAEPRLYSQQSVHDLSQQVPWQQDLTTAIAQPVRIQAGEYFRLGSNEPQHVGLFPASTCAQTPAQAWKPFAQQTFMEYHHAQFIPDLYLQWMAEAMALRE</sequence>
<proteinExistence type="predicted"/>
<dbReference type="SUPFAM" id="SSF55486">
    <property type="entry name" value="Metalloproteases ('zincins'), catalytic domain"/>
    <property type="match status" value="1"/>
</dbReference>
<accession>A0A432X977</accession>
<reference evidence="1 2" key="1">
    <citation type="journal article" date="2011" name="Front. Microbiol.">
        <title>Genomic signatures of strain selection and enhancement in Bacillus atrophaeus var. globigii, a historical biowarfare simulant.</title>
        <authorList>
            <person name="Gibbons H.S."/>
            <person name="Broomall S.M."/>
            <person name="McNew L.A."/>
            <person name="Daligault H."/>
            <person name="Chapman C."/>
            <person name="Bruce D."/>
            <person name="Karavis M."/>
            <person name="Krepps M."/>
            <person name="McGregor P.A."/>
            <person name="Hong C."/>
            <person name="Park K.H."/>
            <person name="Akmal A."/>
            <person name="Feldman A."/>
            <person name="Lin J.S."/>
            <person name="Chang W.E."/>
            <person name="Higgs B.W."/>
            <person name="Demirev P."/>
            <person name="Lindquist J."/>
            <person name="Liem A."/>
            <person name="Fochler E."/>
            <person name="Read T.D."/>
            <person name="Tapia R."/>
            <person name="Johnson S."/>
            <person name="Bishop-Lilly K.A."/>
            <person name="Detter C."/>
            <person name="Han C."/>
            <person name="Sozhamannan S."/>
            <person name="Rosenzweig C.N."/>
            <person name="Skowronski E.W."/>
        </authorList>
    </citation>
    <scope>NUCLEOTIDE SEQUENCE [LARGE SCALE GENOMIC DNA]</scope>
    <source>
        <strain evidence="1 2">AIT1</strain>
    </source>
</reference>
<dbReference type="Proteomes" id="UP000286976">
    <property type="component" value="Unassembled WGS sequence"/>
</dbReference>
<evidence type="ECO:0000313" key="2">
    <source>
        <dbReference type="Proteomes" id="UP000286976"/>
    </source>
</evidence>
<name>A0A432X977_9GAMM</name>
<organism evidence="1 2">
    <name type="scientific">Aliidiomarina taiwanensis</name>
    <dbReference type="NCBI Taxonomy" id="946228"/>
    <lineage>
        <taxon>Bacteria</taxon>
        <taxon>Pseudomonadati</taxon>
        <taxon>Pseudomonadota</taxon>
        <taxon>Gammaproteobacteria</taxon>
        <taxon>Alteromonadales</taxon>
        <taxon>Idiomarinaceae</taxon>
        <taxon>Aliidiomarina</taxon>
    </lineage>
</organism>
<gene>
    <name evidence="1" type="ORF">CWE15_01385</name>
</gene>
<dbReference type="Gene3D" id="3.40.390.10">
    <property type="entry name" value="Collagenase (Catalytic Domain)"/>
    <property type="match status" value="1"/>
</dbReference>
<dbReference type="AlphaFoldDB" id="A0A432X977"/>
<comment type="caution">
    <text evidence="1">The sequence shown here is derived from an EMBL/GenBank/DDBJ whole genome shotgun (WGS) entry which is preliminary data.</text>
</comment>